<accession>A0A3P7SAR1</accession>
<dbReference type="SUPFAM" id="SSF46785">
    <property type="entry name" value="Winged helix' DNA-binding domain"/>
    <property type="match status" value="1"/>
</dbReference>
<evidence type="ECO:0000313" key="1">
    <source>
        <dbReference type="EMBL" id="VDN48939.1"/>
    </source>
</evidence>
<dbReference type="AlphaFoldDB" id="A0A3P7SAR1"/>
<proteinExistence type="predicted"/>
<dbReference type="KEGG" id="cbar:PATL70BA_3025"/>
<dbReference type="OrthoDB" id="9788770at2"/>
<evidence type="ECO:0000313" key="2">
    <source>
        <dbReference type="Proteomes" id="UP000279029"/>
    </source>
</evidence>
<dbReference type="RefSeq" id="WP_125138001.1">
    <property type="nucleotide sequence ID" value="NZ_LR130778.1"/>
</dbReference>
<dbReference type="Proteomes" id="UP000279029">
    <property type="component" value="Chromosome"/>
</dbReference>
<dbReference type="Gene3D" id="1.10.10.10">
    <property type="entry name" value="Winged helix-like DNA-binding domain superfamily/Winged helix DNA-binding domain"/>
    <property type="match status" value="1"/>
</dbReference>
<dbReference type="CDD" id="cd00090">
    <property type="entry name" value="HTH_ARSR"/>
    <property type="match status" value="1"/>
</dbReference>
<gene>
    <name evidence="1" type="ORF">PATL70BA_3025</name>
</gene>
<organism evidence="1 2">
    <name type="scientific">Petrocella atlantisensis</name>
    <dbReference type="NCBI Taxonomy" id="2173034"/>
    <lineage>
        <taxon>Bacteria</taxon>
        <taxon>Bacillati</taxon>
        <taxon>Bacillota</taxon>
        <taxon>Clostridia</taxon>
        <taxon>Lachnospirales</taxon>
        <taxon>Vallitaleaceae</taxon>
        <taxon>Petrocella</taxon>
    </lineage>
</organism>
<dbReference type="InterPro" id="IPR036388">
    <property type="entry name" value="WH-like_DNA-bd_sf"/>
</dbReference>
<reference evidence="1 2" key="1">
    <citation type="submission" date="2018-09" db="EMBL/GenBank/DDBJ databases">
        <authorList>
            <person name="Postec A."/>
        </authorList>
    </citation>
    <scope>NUCLEOTIDE SEQUENCE [LARGE SCALE GENOMIC DNA]</scope>
    <source>
        <strain evidence="1">70B-A</strain>
    </source>
</reference>
<dbReference type="InterPro" id="IPR011991">
    <property type="entry name" value="ArsR-like_HTH"/>
</dbReference>
<dbReference type="EMBL" id="LR130778">
    <property type="protein sequence ID" value="VDN48939.1"/>
    <property type="molecule type" value="Genomic_DNA"/>
</dbReference>
<keyword evidence="2" id="KW-1185">Reference proteome</keyword>
<dbReference type="InterPro" id="IPR036390">
    <property type="entry name" value="WH_DNA-bd_sf"/>
</dbReference>
<sequence>MNAIRQIETDDEIKIFSDPYRMKIINAYIKARKPLTVKGVADIMGEVPAKVHYHVKKLLSIDILVLDHTEVINGITAKYYKLTTEQFKVSYQNVNNHEALFDSTTNMILSVVDEFKEDIMKGAKYLKQVHERKDESRNGYIDKEEIYLNEKEYFAFAEEMRALIERYQIEGDQKAVYNIFTGWFKKYW</sequence>
<protein>
    <submittedName>
        <fullName evidence="1">ArsR family transcriptional regulator</fullName>
    </submittedName>
</protein>
<name>A0A3P7SAR1_9FIRM</name>